<evidence type="ECO:0000313" key="1">
    <source>
        <dbReference type="EMBL" id="PWA59553.1"/>
    </source>
</evidence>
<sequence length="78" mass="8798">MADKDRECVASGSPTCHFESFSLDQPRHNLDPRVLNRLKKHIFDQGPRIECLDASKTSHLSSPQAIKSPSLLHFEAVR</sequence>
<dbReference type="Proteomes" id="UP000245207">
    <property type="component" value="Unassembled WGS sequence"/>
</dbReference>
<dbReference type="EMBL" id="PKPP01005591">
    <property type="protein sequence ID" value="PWA59553.1"/>
    <property type="molecule type" value="Genomic_DNA"/>
</dbReference>
<evidence type="ECO:0000313" key="2">
    <source>
        <dbReference type="Proteomes" id="UP000245207"/>
    </source>
</evidence>
<keyword evidence="2" id="KW-1185">Reference proteome</keyword>
<proteinExistence type="predicted"/>
<gene>
    <name evidence="1" type="ORF">CTI12_AA390750</name>
</gene>
<name>A0A2U1ME58_ARTAN</name>
<reference evidence="1 2" key="1">
    <citation type="journal article" date="2018" name="Mol. Plant">
        <title>The genome of Artemisia annua provides insight into the evolution of Asteraceae family and artemisinin biosynthesis.</title>
        <authorList>
            <person name="Shen Q."/>
            <person name="Zhang L."/>
            <person name="Liao Z."/>
            <person name="Wang S."/>
            <person name="Yan T."/>
            <person name="Shi P."/>
            <person name="Liu M."/>
            <person name="Fu X."/>
            <person name="Pan Q."/>
            <person name="Wang Y."/>
            <person name="Lv Z."/>
            <person name="Lu X."/>
            <person name="Zhang F."/>
            <person name="Jiang W."/>
            <person name="Ma Y."/>
            <person name="Chen M."/>
            <person name="Hao X."/>
            <person name="Li L."/>
            <person name="Tang Y."/>
            <person name="Lv G."/>
            <person name="Zhou Y."/>
            <person name="Sun X."/>
            <person name="Brodelius P.E."/>
            <person name="Rose J.K.C."/>
            <person name="Tang K."/>
        </authorList>
    </citation>
    <scope>NUCLEOTIDE SEQUENCE [LARGE SCALE GENOMIC DNA]</scope>
    <source>
        <strain evidence="2">cv. Huhao1</strain>
        <tissue evidence="1">Leaf</tissue>
    </source>
</reference>
<organism evidence="1 2">
    <name type="scientific">Artemisia annua</name>
    <name type="common">Sweet wormwood</name>
    <dbReference type="NCBI Taxonomy" id="35608"/>
    <lineage>
        <taxon>Eukaryota</taxon>
        <taxon>Viridiplantae</taxon>
        <taxon>Streptophyta</taxon>
        <taxon>Embryophyta</taxon>
        <taxon>Tracheophyta</taxon>
        <taxon>Spermatophyta</taxon>
        <taxon>Magnoliopsida</taxon>
        <taxon>eudicotyledons</taxon>
        <taxon>Gunneridae</taxon>
        <taxon>Pentapetalae</taxon>
        <taxon>asterids</taxon>
        <taxon>campanulids</taxon>
        <taxon>Asterales</taxon>
        <taxon>Asteraceae</taxon>
        <taxon>Asteroideae</taxon>
        <taxon>Anthemideae</taxon>
        <taxon>Artemisiinae</taxon>
        <taxon>Artemisia</taxon>
    </lineage>
</organism>
<accession>A0A2U1ME58</accession>
<dbReference type="AlphaFoldDB" id="A0A2U1ME58"/>
<comment type="caution">
    <text evidence="1">The sequence shown here is derived from an EMBL/GenBank/DDBJ whole genome shotgun (WGS) entry which is preliminary data.</text>
</comment>
<protein>
    <submittedName>
        <fullName evidence="1">Uncharacterized protein</fullName>
    </submittedName>
</protein>